<evidence type="ECO:0000256" key="9">
    <source>
        <dbReference type="ARBA" id="ARBA00023303"/>
    </source>
</evidence>
<reference evidence="13" key="1">
    <citation type="journal article" date="2023" name="Mol. Biol. Evol.">
        <title>Third-Generation Sequencing Reveals the Adaptive Role of the Epigenome in Three Deep-Sea Polychaetes.</title>
        <authorList>
            <person name="Perez M."/>
            <person name="Aroh O."/>
            <person name="Sun Y."/>
            <person name="Lan Y."/>
            <person name="Juniper S.K."/>
            <person name="Young C.R."/>
            <person name="Angers B."/>
            <person name="Qian P.Y."/>
        </authorList>
    </citation>
    <scope>NUCLEOTIDE SEQUENCE</scope>
    <source>
        <strain evidence="13">R07B-5</strain>
    </source>
</reference>
<dbReference type="PANTHER" id="PTHR10117">
    <property type="entry name" value="TRANSIENT RECEPTOR POTENTIAL CHANNEL"/>
    <property type="match status" value="1"/>
</dbReference>
<dbReference type="SMART" id="SM00248">
    <property type="entry name" value="ANK"/>
    <property type="match status" value="4"/>
</dbReference>
<evidence type="ECO:0000259" key="12">
    <source>
        <dbReference type="SMART" id="SM01420"/>
    </source>
</evidence>
<comment type="caution">
    <text evidence="13">The sequence shown here is derived from an EMBL/GenBank/DDBJ whole genome shotgun (WGS) entry which is preliminary data.</text>
</comment>
<feature type="compositionally biased region" description="Low complexity" evidence="10">
    <location>
        <begin position="1224"/>
        <end position="1234"/>
    </location>
</feature>
<dbReference type="NCBIfam" id="TIGR00870">
    <property type="entry name" value="trp"/>
    <property type="match status" value="1"/>
</dbReference>
<feature type="transmembrane region" description="Helical" evidence="11">
    <location>
        <begin position="726"/>
        <end position="750"/>
    </location>
</feature>
<dbReference type="SMART" id="SM01420">
    <property type="entry name" value="TRP_2"/>
    <property type="match status" value="1"/>
</dbReference>
<evidence type="ECO:0000256" key="2">
    <source>
        <dbReference type="ARBA" id="ARBA00022448"/>
    </source>
</evidence>
<dbReference type="GO" id="GO:0005886">
    <property type="term" value="C:plasma membrane"/>
    <property type="evidence" value="ECO:0007669"/>
    <property type="project" value="TreeGrafter"/>
</dbReference>
<feature type="transmembrane region" description="Helical" evidence="11">
    <location>
        <begin position="938"/>
        <end position="960"/>
    </location>
</feature>
<evidence type="ECO:0000256" key="1">
    <source>
        <dbReference type="ARBA" id="ARBA00004141"/>
    </source>
</evidence>
<keyword evidence="5 11" id="KW-1133">Transmembrane helix</keyword>
<dbReference type="InterPro" id="IPR002153">
    <property type="entry name" value="TRPC_channel"/>
</dbReference>
<dbReference type="InterPro" id="IPR013555">
    <property type="entry name" value="TRP_dom"/>
</dbReference>
<evidence type="ECO:0000256" key="11">
    <source>
        <dbReference type="SAM" id="Phobius"/>
    </source>
</evidence>
<evidence type="ECO:0000256" key="6">
    <source>
        <dbReference type="ARBA" id="ARBA00023043"/>
    </source>
</evidence>
<keyword evidence="2" id="KW-0813">Transport</keyword>
<accession>A0AAD9UCP0</accession>
<dbReference type="Gene3D" id="1.25.40.20">
    <property type="entry name" value="Ankyrin repeat-containing domain"/>
    <property type="match status" value="1"/>
</dbReference>
<dbReference type="Proteomes" id="UP001209878">
    <property type="component" value="Unassembled WGS sequence"/>
</dbReference>
<dbReference type="GO" id="GO:0015279">
    <property type="term" value="F:store-operated calcium channel activity"/>
    <property type="evidence" value="ECO:0007669"/>
    <property type="project" value="TreeGrafter"/>
</dbReference>
<keyword evidence="9" id="KW-0407">Ion channel</keyword>
<protein>
    <recommendedName>
        <fullName evidence="12">Transient receptor ion channel domain-containing protein</fullName>
    </recommendedName>
</protein>
<evidence type="ECO:0000313" key="14">
    <source>
        <dbReference type="Proteomes" id="UP001209878"/>
    </source>
</evidence>
<keyword evidence="4" id="KW-0677">Repeat</keyword>
<feature type="region of interest" description="Disordered" evidence="10">
    <location>
        <begin position="1218"/>
        <end position="1237"/>
    </location>
</feature>
<dbReference type="GO" id="GO:0070679">
    <property type="term" value="F:inositol 1,4,5 trisphosphate binding"/>
    <property type="evidence" value="ECO:0007669"/>
    <property type="project" value="TreeGrafter"/>
</dbReference>
<dbReference type="InterPro" id="IPR002110">
    <property type="entry name" value="Ankyrin_rpt"/>
</dbReference>
<feature type="domain" description="Transient receptor ion channel" evidence="12">
    <location>
        <begin position="576"/>
        <end position="638"/>
    </location>
</feature>
<evidence type="ECO:0000256" key="5">
    <source>
        <dbReference type="ARBA" id="ARBA00022989"/>
    </source>
</evidence>
<evidence type="ECO:0000256" key="8">
    <source>
        <dbReference type="ARBA" id="ARBA00023136"/>
    </source>
</evidence>
<organism evidence="13 14">
    <name type="scientific">Ridgeia piscesae</name>
    <name type="common">Tubeworm</name>
    <dbReference type="NCBI Taxonomy" id="27915"/>
    <lineage>
        <taxon>Eukaryota</taxon>
        <taxon>Metazoa</taxon>
        <taxon>Spiralia</taxon>
        <taxon>Lophotrochozoa</taxon>
        <taxon>Annelida</taxon>
        <taxon>Polychaeta</taxon>
        <taxon>Sedentaria</taxon>
        <taxon>Canalipalpata</taxon>
        <taxon>Sabellida</taxon>
        <taxon>Siboglinidae</taxon>
        <taxon>Ridgeia</taxon>
    </lineage>
</organism>
<feature type="compositionally biased region" description="Acidic residues" evidence="10">
    <location>
        <begin position="1320"/>
        <end position="1331"/>
    </location>
</feature>
<keyword evidence="6" id="KW-0040">ANK repeat</keyword>
<evidence type="ECO:0000313" key="13">
    <source>
        <dbReference type="EMBL" id="KAK2184607.1"/>
    </source>
</evidence>
<keyword evidence="3 11" id="KW-0812">Transmembrane</keyword>
<comment type="subcellular location">
    <subcellularLocation>
        <location evidence="1">Membrane</location>
        <topology evidence="1">Multi-pass membrane protein</topology>
    </subcellularLocation>
</comment>
<dbReference type="Pfam" id="PF08344">
    <property type="entry name" value="TRP_2"/>
    <property type="match status" value="1"/>
</dbReference>
<dbReference type="Pfam" id="PF12796">
    <property type="entry name" value="Ank_2"/>
    <property type="match status" value="1"/>
</dbReference>
<feature type="transmembrane region" description="Helical" evidence="11">
    <location>
        <begin position="1025"/>
        <end position="1046"/>
    </location>
</feature>
<feature type="compositionally biased region" description="Basic and acidic residues" evidence="10">
    <location>
        <begin position="1310"/>
        <end position="1319"/>
    </location>
</feature>
<dbReference type="InterPro" id="IPR005821">
    <property type="entry name" value="Ion_trans_dom"/>
</dbReference>
<evidence type="ECO:0000256" key="4">
    <source>
        <dbReference type="ARBA" id="ARBA00022737"/>
    </source>
</evidence>
<gene>
    <name evidence="13" type="ORF">NP493_258g04021</name>
</gene>
<name>A0AAD9UCP0_RIDPI</name>
<dbReference type="GO" id="GO:0051480">
    <property type="term" value="P:regulation of cytosolic calcium ion concentration"/>
    <property type="evidence" value="ECO:0007669"/>
    <property type="project" value="TreeGrafter"/>
</dbReference>
<evidence type="ECO:0000256" key="10">
    <source>
        <dbReference type="SAM" id="MobiDB-lite"/>
    </source>
</evidence>
<feature type="region of interest" description="Disordered" evidence="10">
    <location>
        <begin position="1272"/>
        <end position="1360"/>
    </location>
</feature>
<dbReference type="InterPro" id="IPR036770">
    <property type="entry name" value="Ankyrin_rpt-contain_sf"/>
</dbReference>
<proteinExistence type="predicted"/>
<dbReference type="GO" id="GO:0034703">
    <property type="term" value="C:cation channel complex"/>
    <property type="evidence" value="ECO:0007669"/>
    <property type="project" value="TreeGrafter"/>
</dbReference>
<dbReference type="PRINTS" id="PR01097">
    <property type="entry name" value="TRNSRECEPTRP"/>
</dbReference>
<dbReference type="PANTHER" id="PTHR10117:SF54">
    <property type="entry name" value="TRANSIENT RECEPTOR POTENTIAL-GAMMA PROTEIN"/>
    <property type="match status" value="1"/>
</dbReference>
<sequence length="1392" mass="156165">MIPSGVFQESANTVPPQIPQVAANKVVFPPQIPQVAANKVVLPPQIPQVAANKVVLPPQIPQVAANKVVLPPQIPQVAANKVVLPPQIPQVAANKVVLPPQIPQVAANKVVLPPQIPQVAANKVVLPPQIPQVAANKVVLPPQIPQVAANKVVLPPQIPQVAANKVVLPPQIPQVAANKVVLPPQIPQVAANKVVLPPQIPQVAANKVVLPPQIPQVAANKVVLPPQIPQVAANKVVLPPQIPQVAANKVVLPPQIPQVAANKVVLPLQIPPKCQLIQQVDKVYRQYSNTGCLLFVHSRMDKVYRQYSNTGCLLFVFTAGWTRFTASTLTLQNGQGVSPVLNTVMRLPAEAVDEVYRQYSNTGCLLFVQVDKVYRQYSNTAEWTSRMDKVYRQYKEARMNPQKLMDELGIDVSDNSNCYGMGVVRKETELNNEEKHFLLAVERGDIPTARHCLEESQIYFNININCVDTLGRSALLIAIENENIEMIELLLRYNIEVGDALLHAIGEENVEAVEMLLSHQMSNKKDLSGFLGGIPSSSFTPDITPIIMAAHKDNYEILKILLDRGDRIPKPHDVRCSCVECVSKSTEDSLNHSQSRINAYRALASPSLICLSSKDPILTAFELSWELKRLSRLENEFKVDYEMLSKQTQDFAVALLSQVRGSKELEIVLNHTDDGPVSEMGERMNLSRLKLAIKYKQKKFVAHPNCQQLLGALWYEGLPGFRRRHIIFKVLLTVSVCLMYPFMSVLYLFVPKCAIGRFMGRPFIKFICHSASYMYFLFLLILTSQRIESIFSFVPTEDKLIKRRISREVRGAPPTSIEWMILAYVTEVKQLWDEGARAYIQDMWNILDFITNSLYIATFTLKLVAYLRVEEEKRTNNPAAFMTRDKWDAYDPNLISEGLFAAANIFSSLKLIYIFTVNPHLGPLQITLGRMVMDIMKFGVIAVLVVFSYACGVNQLYWYYAEQRTEACNLCLETASHPNDCECDKTLANLFEILQTLYFAIYGLVDIKHFELKEKHDFTQFVGKLMFGTYSLITIVVLLNMLIAMLSNSYQYISNDSDTEWKYARSKLWMSYFEDGGTVPPPFNVIPTPKMMWYIILWFKDKLCRCNKKHQRNKWQSIRKLVKKISERDVRYQSVMRDLIKRYIMQRQHGSQTQGVTEDDINEIKQDINSFRYELLEILHNSGMKTPSYTNQAAKHKNKLIRRKGSHVVMGRMGMKVNETIPEGSNSGDSDSNDVPWTRTQTMAESYTAVHPNRARMKAKISMLAANNTKCPAGEDEGLGESIDQGSDKSENSITTTVKSAGGTPPVGGSHREVSHRESDDEEDEEDETTEGENAVTPDEIMLSPASLPGGVEVHAGDAWSREAEVSNPVAVECNNTEHKQGVKKTVSFSTD</sequence>
<dbReference type="Pfam" id="PF00520">
    <property type="entry name" value="Ion_trans"/>
    <property type="match status" value="1"/>
</dbReference>
<dbReference type="EMBL" id="JAODUO010000259">
    <property type="protein sequence ID" value="KAK2184607.1"/>
    <property type="molecule type" value="Genomic_DNA"/>
</dbReference>
<keyword evidence="8 11" id="KW-0472">Membrane</keyword>
<evidence type="ECO:0000256" key="7">
    <source>
        <dbReference type="ARBA" id="ARBA00023065"/>
    </source>
</evidence>
<evidence type="ECO:0000256" key="3">
    <source>
        <dbReference type="ARBA" id="ARBA00022692"/>
    </source>
</evidence>
<feature type="transmembrane region" description="Helical" evidence="11">
    <location>
        <begin position="762"/>
        <end position="782"/>
    </location>
</feature>
<dbReference type="SUPFAM" id="SSF48403">
    <property type="entry name" value="Ankyrin repeat"/>
    <property type="match status" value="1"/>
</dbReference>
<keyword evidence="14" id="KW-1185">Reference proteome</keyword>
<keyword evidence="7" id="KW-0406">Ion transport</keyword>